<dbReference type="Proteomes" id="UP000009374">
    <property type="component" value="Unassembled WGS sequence"/>
</dbReference>
<sequence length="152" mass="16896">METQTALLFLVILAAVLVSAAVLFLVRLTKTLSRIEEAVEKIESSAIPLVENLRKISDEVEPVVRRTAERYKSLEERMDALSRSPILSFLSPILRGKNPLSTGKGLFRIARGLSAGLSRAREVLNRQETVVLAPDQPHSNPTQETDHGQRQK</sequence>
<evidence type="ECO:0000256" key="2">
    <source>
        <dbReference type="SAM" id="MobiDB-lite"/>
    </source>
</evidence>
<evidence type="ECO:0000256" key="3">
    <source>
        <dbReference type="SAM" id="Phobius"/>
    </source>
</evidence>
<dbReference type="EMBL" id="GG693871">
    <property type="protein sequence ID" value="EES52904.1"/>
    <property type="molecule type" value="Genomic_DNA"/>
</dbReference>
<keyword evidence="5" id="KW-1185">Reference proteome</keyword>
<keyword evidence="3" id="KW-1133">Transmembrane helix</keyword>
<feature type="region of interest" description="Disordered" evidence="2">
    <location>
        <begin position="131"/>
        <end position="152"/>
    </location>
</feature>
<evidence type="ECO:0000313" key="5">
    <source>
        <dbReference type="Proteomes" id="UP000009374"/>
    </source>
</evidence>
<protein>
    <recommendedName>
        <fullName evidence="6">DUF948 domain-containing protein</fullName>
    </recommendedName>
</protein>
<feature type="coiled-coil region" evidence="1">
    <location>
        <begin position="25"/>
        <end position="84"/>
    </location>
</feature>
<reference evidence="4 5" key="1">
    <citation type="journal article" date="2009" name="Appl. Environ. Microbiol.">
        <title>Community genomic and proteomic analyses of chemoautotrophic iron-oxidizing "Leptospirillum rubarum" (Group II) and "Leptospirillum ferrodiazotrophum" (Group III) bacteria in acid mine drainage biofilms.</title>
        <authorList>
            <person name="Goltsman D.S."/>
            <person name="Denef V.J."/>
            <person name="Singer S.W."/>
            <person name="VerBerkmoes N.C."/>
            <person name="Lefsrud M."/>
            <person name="Mueller R.S."/>
            <person name="Dick G.J."/>
            <person name="Sun C.L."/>
            <person name="Wheeler K.E."/>
            <person name="Zemla A."/>
            <person name="Baker B.J."/>
            <person name="Hauser L."/>
            <person name="Land M."/>
            <person name="Shah M.B."/>
            <person name="Thelen M.P."/>
            <person name="Hettich R.L."/>
            <person name="Banfield J.F."/>
        </authorList>
    </citation>
    <scope>NUCLEOTIDE SEQUENCE [LARGE SCALE GENOMIC DNA]</scope>
</reference>
<keyword evidence="1" id="KW-0175">Coiled coil</keyword>
<organism evidence="4 5">
    <name type="scientific">Leptospirillum ferrodiazotrophum</name>
    <dbReference type="NCBI Taxonomy" id="412449"/>
    <lineage>
        <taxon>Bacteria</taxon>
        <taxon>Pseudomonadati</taxon>
        <taxon>Nitrospirota</taxon>
        <taxon>Nitrospiria</taxon>
        <taxon>Nitrospirales</taxon>
        <taxon>Nitrospiraceae</taxon>
        <taxon>Leptospirillum</taxon>
    </lineage>
</organism>
<proteinExistence type="predicted"/>
<keyword evidence="3" id="KW-0812">Transmembrane</keyword>
<evidence type="ECO:0008006" key="6">
    <source>
        <dbReference type="Google" id="ProtNLM"/>
    </source>
</evidence>
<accession>C6HWU4</accession>
<feature type="transmembrane region" description="Helical" evidence="3">
    <location>
        <begin position="6"/>
        <end position="26"/>
    </location>
</feature>
<gene>
    <name evidence="4" type="ORF">UBAL3_82700019</name>
</gene>
<dbReference type="AlphaFoldDB" id="C6HWU4"/>
<name>C6HWU4_9BACT</name>
<evidence type="ECO:0000256" key="1">
    <source>
        <dbReference type="SAM" id="Coils"/>
    </source>
</evidence>
<keyword evidence="3" id="KW-0472">Membrane</keyword>
<evidence type="ECO:0000313" key="4">
    <source>
        <dbReference type="EMBL" id="EES52904.1"/>
    </source>
</evidence>